<dbReference type="InterPro" id="IPR003439">
    <property type="entry name" value="ABC_transporter-like_ATP-bd"/>
</dbReference>
<evidence type="ECO:0000256" key="3">
    <source>
        <dbReference type="ARBA" id="ARBA00022448"/>
    </source>
</evidence>
<evidence type="ECO:0000256" key="6">
    <source>
        <dbReference type="ARBA" id="ARBA00022741"/>
    </source>
</evidence>
<evidence type="ECO:0000256" key="7">
    <source>
        <dbReference type="ARBA" id="ARBA00022840"/>
    </source>
</evidence>
<dbReference type="EMBL" id="CAUYUJ010019943">
    <property type="protein sequence ID" value="CAK0894746.1"/>
    <property type="molecule type" value="Genomic_DNA"/>
</dbReference>
<keyword evidence="3" id="KW-0813">Transport</keyword>
<sequence length="711" mass="77373">MGPGGPGGGNGTRAICPRKRSGILPGFANLTHPEVYRADELQKYLDSPTYGYGTQPRFFAAVVFGSVGGQGEPGAPGHWSYSIRLNVSMGTTPYTGVPKTRPLQLGLLMNEANTYMNKGHVALQLLFDRYIIGSRDGDANATALLHANRMHLVDADHHDGSLVEKLAEPLRWAPQSIETVPMPVSGVVIDGFYKLVSIVFPLIFIIGFLYTQKKVVNELITEKETKVRESLKIMGVSSAKIIASWYVTYGRIFSVLCMVFAVVAGIEIFPLSSGTVIFVFFWLWCMSFLSFGWFMHCFFNKSRTGGIVTMVVMMLQWVVYGSQKRNGQEPSAAVLLLMLPFPNAALSAGLDMLAKFEAAKVGATWDKLDWPVDNSTMATVLGAMAASIVFWTLLGWYLDQVLPKEYGTRLPPHFPLLASYWLDRPSGPGLHAASEGRAVGPEAPPALCAGRDTVEAVPEAVRARSRASGTLVQTVGLRKEFRTSGGPKVAVSGLDLTMYDGQILALLGHNGAGKSTTINMLTGMVAPSRGEAFVAGHSILTDMRDIRRVIGVCPQHDVLWLELTVLEHLRVYARLRGVSASEVVASSEDMLTQVGLTEKAMTRAGSLSGGQKRKLSLCLALMGQPRATFLDEPTSGMDPFSRRSTWNLIRGSREGRVTVLTTHFMDEADILGDRIAIMADGDLQCCGSSLFLKRRFGAGYRITCAKKIGTE</sequence>
<protein>
    <recommendedName>
        <fullName evidence="11">ABC transporter domain-containing protein</fullName>
    </recommendedName>
</protein>
<comment type="similarity">
    <text evidence="2">Belongs to the ABC transporter superfamily. ABCA family.</text>
</comment>
<evidence type="ECO:0000256" key="8">
    <source>
        <dbReference type="ARBA" id="ARBA00022989"/>
    </source>
</evidence>
<gene>
    <name evidence="12" type="ORF">PCOR1329_LOCUS73706</name>
</gene>
<accession>A0ABN9X947</accession>
<comment type="caution">
    <text evidence="12">The sequence shown here is derived from an EMBL/GenBank/DDBJ whole genome shotgun (WGS) entry which is preliminary data.</text>
</comment>
<dbReference type="Proteomes" id="UP001189429">
    <property type="component" value="Unassembled WGS sequence"/>
</dbReference>
<proteinExistence type="inferred from homology"/>
<evidence type="ECO:0000256" key="10">
    <source>
        <dbReference type="SAM" id="Phobius"/>
    </source>
</evidence>
<dbReference type="InterPro" id="IPR017871">
    <property type="entry name" value="ABC_transporter-like_CS"/>
</dbReference>
<evidence type="ECO:0000256" key="4">
    <source>
        <dbReference type="ARBA" id="ARBA00022692"/>
    </source>
</evidence>
<evidence type="ECO:0000256" key="5">
    <source>
        <dbReference type="ARBA" id="ARBA00022737"/>
    </source>
</evidence>
<dbReference type="Pfam" id="PF12698">
    <property type="entry name" value="ABC2_membrane_3"/>
    <property type="match status" value="1"/>
</dbReference>
<keyword evidence="4 10" id="KW-0812">Transmembrane</keyword>
<keyword evidence="8 10" id="KW-1133">Transmembrane helix</keyword>
<reference evidence="12" key="1">
    <citation type="submission" date="2023-10" db="EMBL/GenBank/DDBJ databases">
        <authorList>
            <person name="Chen Y."/>
            <person name="Shah S."/>
            <person name="Dougan E. K."/>
            <person name="Thang M."/>
            <person name="Chan C."/>
        </authorList>
    </citation>
    <scope>NUCLEOTIDE SEQUENCE [LARGE SCALE GENOMIC DNA]</scope>
</reference>
<evidence type="ECO:0000313" key="12">
    <source>
        <dbReference type="EMBL" id="CAK0894746.1"/>
    </source>
</evidence>
<dbReference type="PANTHER" id="PTHR19229">
    <property type="entry name" value="ATP-BINDING CASSETTE TRANSPORTER SUBFAMILY A ABCA"/>
    <property type="match status" value="1"/>
</dbReference>
<keyword evidence="7" id="KW-0067">ATP-binding</keyword>
<dbReference type="CDD" id="cd03263">
    <property type="entry name" value="ABC_subfamily_A"/>
    <property type="match status" value="1"/>
</dbReference>
<keyword evidence="13" id="KW-1185">Reference proteome</keyword>
<dbReference type="Gene3D" id="3.40.50.300">
    <property type="entry name" value="P-loop containing nucleotide triphosphate hydrolases"/>
    <property type="match status" value="1"/>
</dbReference>
<dbReference type="PROSITE" id="PS00211">
    <property type="entry name" value="ABC_TRANSPORTER_1"/>
    <property type="match status" value="1"/>
</dbReference>
<feature type="transmembrane region" description="Helical" evidence="10">
    <location>
        <begin position="332"/>
        <end position="356"/>
    </location>
</feature>
<feature type="transmembrane region" description="Helical" evidence="10">
    <location>
        <begin position="376"/>
        <end position="398"/>
    </location>
</feature>
<evidence type="ECO:0000313" key="13">
    <source>
        <dbReference type="Proteomes" id="UP001189429"/>
    </source>
</evidence>
<evidence type="ECO:0000256" key="9">
    <source>
        <dbReference type="ARBA" id="ARBA00023136"/>
    </source>
</evidence>
<feature type="transmembrane region" description="Helical" evidence="10">
    <location>
        <begin position="276"/>
        <end position="296"/>
    </location>
</feature>
<keyword evidence="9 10" id="KW-0472">Membrane</keyword>
<evidence type="ECO:0000256" key="2">
    <source>
        <dbReference type="ARBA" id="ARBA00008869"/>
    </source>
</evidence>
<keyword evidence="6" id="KW-0547">Nucleotide-binding</keyword>
<keyword evidence="5" id="KW-0677">Repeat</keyword>
<comment type="subcellular location">
    <subcellularLocation>
        <location evidence="1">Membrane</location>
        <topology evidence="1">Multi-pass membrane protein</topology>
    </subcellularLocation>
</comment>
<dbReference type="InterPro" id="IPR026082">
    <property type="entry name" value="ABCA"/>
</dbReference>
<dbReference type="SUPFAM" id="SSF52540">
    <property type="entry name" value="P-loop containing nucleoside triphosphate hydrolases"/>
    <property type="match status" value="1"/>
</dbReference>
<dbReference type="SMART" id="SM00382">
    <property type="entry name" value="AAA"/>
    <property type="match status" value="1"/>
</dbReference>
<dbReference type="InterPro" id="IPR013525">
    <property type="entry name" value="ABC2_TM"/>
</dbReference>
<name>A0ABN9X947_9DINO</name>
<dbReference type="Pfam" id="PF00005">
    <property type="entry name" value="ABC_tran"/>
    <property type="match status" value="1"/>
</dbReference>
<organism evidence="12 13">
    <name type="scientific">Prorocentrum cordatum</name>
    <dbReference type="NCBI Taxonomy" id="2364126"/>
    <lineage>
        <taxon>Eukaryota</taxon>
        <taxon>Sar</taxon>
        <taxon>Alveolata</taxon>
        <taxon>Dinophyceae</taxon>
        <taxon>Prorocentrales</taxon>
        <taxon>Prorocentraceae</taxon>
        <taxon>Prorocentrum</taxon>
    </lineage>
</organism>
<dbReference type="PANTHER" id="PTHR19229:SF36">
    <property type="entry name" value="ATP-BINDING CASSETTE SUB-FAMILY A MEMBER 2"/>
    <property type="match status" value="1"/>
</dbReference>
<evidence type="ECO:0000259" key="11">
    <source>
        <dbReference type="PROSITE" id="PS50893"/>
    </source>
</evidence>
<feature type="transmembrane region" description="Helical" evidence="10">
    <location>
        <begin position="252"/>
        <end position="269"/>
    </location>
</feature>
<dbReference type="InterPro" id="IPR003593">
    <property type="entry name" value="AAA+_ATPase"/>
</dbReference>
<evidence type="ECO:0000256" key="1">
    <source>
        <dbReference type="ARBA" id="ARBA00004141"/>
    </source>
</evidence>
<feature type="non-terminal residue" evidence="12">
    <location>
        <position position="711"/>
    </location>
</feature>
<dbReference type="PROSITE" id="PS50893">
    <property type="entry name" value="ABC_TRANSPORTER_2"/>
    <property type="match status" value="1"/>
</dbReference>
<feature type="transmembrane region" description="Helical" evidence="10">
    <location>
        <begin position="191"/>
        <end position="210"/>
    </location>
</feature>
<dbReference type="InterPro" id="IPR027417">
    <property type="entry name" value="P-loop_NTPase"/>
</dbReference>
<feature type="domain" description="ABC transporter" evidence="11">
    <location>
        <begin position="472"/>
        <end position="705"/>
    </location>
</feature>